<dbReference type="Gene3D" id="1.10.10.10">
    <property type="entry name" value="Winged helix-like DNA-binding domain superfamily/Winged helix DNA-binding domain"/>
    <property type="match status" value="1"/>
</dbReference>
<dbReference type="InterPro" id="IPR036388">
    <property type="entry name" value="WH-like_DNA-bd_sf"/>
</dbReference>
<dbReference type="InterPro" id="IPR044925">
    <property type="entry name" value="His-Me_finger_sf"/>
</dbReference>
<dbReference type="GO" id="GO:0016788">
    <property type="term" value="F:hydrolase activity, acting on ester bonds"/>
    <property type="evidence" value="ECO:0007669"/>
    <property type="project" value="InterPro"/>
</dbReference>
<keyword evidence="2" id="KW-0540">Nuclease</keyword>
<dbReference type="InterPro" id="IPR003615">
    <property type="entry name" value="HNH_nuc"/>
</dbReference>
<dbReference type="Gene3D" id="3.90.75.20">
    <property type="match status" value="2"/>
</dbReference>
<keyword evidence="2" id="KW-0255">Endonuclease</keyword>
<dbReference type="SUPFAM" id="SSF54060">
    <property type="entry name" value="His-Me finger endonucleases"/>
    <property type="match status" value="2"/>
</dbReference>
<dbReference type="Pfam" id="PF07463">
    <property type="entry name" value="NUMOD4"/>
    <property type="match status" value="1"/>
</dbReference>
<evidence type="ECO:0000259" key="1">
    <source>
        <dbReference type="SMART" id="SM00507"/>
    </source>
</evidence>
<feature type="domain" description="HNH nuclease" evidence="1">
    <location>
        <begin position="56"/>
        <end position="104"/>
    </location>
</feature>
<feature type="domain" description="HNH nuclease" evidence="1">
    <location>
        <begin position="227"/>
        <end position="275"/>
    </location>
</feature>
<proteinExistence type="predicted"/>
<dbReference type="Pfam" id="PF22083">
    <property type="entry name" value="I-HmuI_NUMOD-like"/>
    <property type="match status" value="1"/>
</dbReference>
<reference evidence="2" key="1">
    <citation type="journal article" date="2019" name="MBio">
        <title>Virus Genomes from Deep Sea Sediments Expand the Ocean Megavirome and Support Independent Origins of Viral Gigantism.</title>
        <authorList>
            <person name="Backstrom D."/>
            <person name="Yutin N."/>
            <person name="Jorgensen S.L."/>
            <person name="Dharamshi J."/>
            <person name="Homa F."/>
            <person name="Zaremba-Niedwiedzka K."/>
            <person name="Spang A."/>
            <person name="Wolf Y.I."/>
            <person name="Koonin E.V."/>
            <person name="Ettema T.J."/>
        </authorList>
    </citation>
    <scope>NUCLEOTIDE SEQUENCE</scope>
</reference>
<dbReference type="SUPFAM" id="SSF64496">
    <property type="entry name" value="DNA-binding domain of intron-encoded endonucleases"/>
    <property type="match status" value="1"/>
</dbReference>
<dbReference type="SMART" id="SM00497">
    <property type="entry name" value="IENR1"/>
    <property type="match status" value="2"/>
</dbReference>
<dbReference type="SMART" id="SM00507">
    <property type="entry name" value="HNHc"/>
    <property type="match status" value="2"/>
</dbReference>
<organism evidence="2">
    <name type="scientific">Iridovirus LCIVAC01</name>
    <dbReference type="NCBI Taxonomy" id="2506607"/>
    <lineage>
        <taxon>Viruses</taxon>
        <taxon>Varidnaviria</taxon>
        <taxon>Bamfordvirae</taxon>
        <taxon>Nucleocytoviricota</taxon>
        <taxon>Megaviricetes</taxon>
        <taxon>Pimascovirales</taxon>
        <taxon>Pimascovirales incertae sedis</taxon>
        <taxon>Iridoviridae</taxon>
    </lineage>
</organism>
<dbReference type="InterPro" id="IPR010902">
    <property type="entry name" value="NUMOD4"/>
</dbReference>
<dbReference type="GO" id="GO:0004519">
    <property type="term" value="F:endonuclease activity"/>
    <property type="evidence" value="ECO:0007669"/>
    <property type="project" value="UniProtKB-KW"/>
</dbReference>
<evidence type="ECO:0000313" key="2">
    <source>
        <dbReference type="EMBL" id="QBK85238.1"/>
    </source>
</evidence>
<accession>A0A481YPW7</accession>
<gene>
    <name evidence="2" type="ORF">LCIVAC01_00470</name>
</gene>
<protein>
    <submittedName>
        <fullName evidence="2">HNH endonuclease</fullName>
    </submittedName>
</protein>
<dbReference type="InterPro" id="IPR003647">
    <property type="entry name" value="Intron_nuc_1_rpt"/>
</dbReference>
<sequence>MIEEKEEKWRIIPIPGNEKYQISNLGRIRNEKTKRILKKRLRTDGYEEIRLQIHSRKTSHSVHRLVAQAFIPNPNDFPQVNHKDKNRANNRVENLEWATRSMNMKHSIETGAKRYKRAVWRRDLEGGNEVIFNSIKEAAKVTECDSSSISKCVNGKQKTAGGYEWGYIEEKIKEEARKDIASIEIKGYTKYLIYNNGQIYSKKRKIYLKPSISNGYYRIALSNDNSIITNQQIHILVAKYFCDNFDNKPIVNHQDGNKLNNHYTNLEWVTHSENTKHAYNIGLNKRVSKPVNQYVREDKEKRVILRTFNSLKEAGEFLKVKNGIPNISRVCSDQRETAYDYRWGYA</sequence>
<name>A0A481YPW7_9VIRU</name>
<dbReference type="InterPro" id="IPR054307">
    <property type="entry name" value="I-HmuI_NUMOD-like"/>
</dbReference>
<dbReference type="EMBL" id="MK500310">
    <property type="protein sequence ID" value="QBK85238.1"/>
    <property type="molecule type" value="Genomic_DNA"/>
</dbReference>
<keyword evidence="2" id="KW-0378">Hydrolase</keyword>
<dbReference type="Pfam" id="PF13392">
    <property type="entry name" value="HNH_3"/>
    <property type="match status" value="2"/>
</dbReference>